<sequence length="279" mass="31082">MAAAMAGPVGKAGAAGERLARPGRPRSSVCWPLNRSFCSPSPRLAGRRDGGGGEMEEDRVWQGQGKRISLDSSHSEQAAHCSLTHVEMTENDLAGKQHEIEELTQWLEGMRATCGTEVLQRLPLPPGALSYEFVAAIKKQDSIITCLAAHMQQSRKETDQILEEFFQLTERSEKVQFQDQHASETLQSSTHRSAAAELVLLKQQVPDQKQVLEQQYHLLNDYQKKEEELTNEVTSLQEKLKVCEMGTEFPTAMECLQKADKRSVLPLNALNNGREEIGI</sequence>
<dbReference type="GeneID" id="113838191"/>
<evidence type="ECO:0000256" key="3">
    <source>
        <dbReference type="ARBA" id="ARBA00023054"/>
    </source>
</evidence>
<proteinExistence type="predicted"/>
<dbReference type="RefSeq" id="XP_027289814.2">
    <property type="nucleotide sequence ID" value="XM_027434013.2"/>
</dbReference>
<accession>A0A9J7GLU4</accession>
<dbReference type="GO" id="GO:0060090">
    <property type="term" value="F:molecular adaptor activity"/>
    <property type="evidence" value="ECO:0007669"/>
    <property type="project" value="InterPro"/>
</dbReference>
<dbReference type="GO" id="GO:0005801">
    <property type="term" value="C:cis-Golgi network"/>
    <property type="evidence" value="ECO:0007669"/>
    <property type="project" value="TreeGrafter"/>
</dbReference>
<dbReference type="KEGG" id="cge:113838191"/>
<feature type="region of interest" description="Disordered" evidence="6">
    <location>
        <begin position="1"/>
        <end position="25"/>
    </location>
</feature>
<keyword evidence="3 5" id="KW-0175">Coiled coil</keyword>
<evidence type="ECO:0000256" key="2">
    <source>
        <dbReference type="ARBA" id="ARBA00022490"/>
    </source>
</evidence>
<evidence type="ECO:0000256" key="6">
    <source>
        <dbReference type="SAM" id="MobiDB-lite"/>
    </source>
</evidence>
<protein>
    <submittedName>
        <fullName evidence="8">A-kinase anchor protein 9-like</fullName>
    </submittedName>
</protein>
<dbReference type="GO" id="GO:0051661">
    <property type="term" value="P:maintenance of centrosome location"/>
    <property type="evidence" value="ECO:0007669"/>
    <property type="project" value="TreeGrafter"/>
</dbReference>
<dbReference type="AlphaFoldDB" id="A0A9J7GLU4"/>
<dbReference type="GO" id="GO:0060307">
    <property type="term" value="P:regulation of ventricular cardiac muscle cell membrane repolarization"/>
    <property type="evidence" value="ECO:0007669"/>
    <property type="project" value="TreeGrafter"/>
</dbReference>
<dbReference type="GO" id="GO:0005795">
    <property type="term" value="C:Golgi stack"/>
    <property type="evidence" value="ECO:0007669"/>
    <property type="project" value="TreeGrafter"/>
</dbReference>
<evidence type="ECO:0000313" key="8">
    <source>
        <dbReference type="RefSeq" id="XP_027289814.2"/>
    </source>
</evidence>
<dbReference type="PANTHER" id="PTHR44981">
    <property type="entry name" value="PERICENTRIN-LIKE PROTEIN, ISOFORM F"/>
    <property type="match status" value="1"/>
</dbReference>
<dbReference type="GO" id="GO:1903358">
    <property type="term" value="P:regulation of Golgi organization"/>
    <property type="evidence" value="ECO:0007669"/>
    <property type="project" value="TreeGrafter"/>
</dbReference>
<keyword evidence="2" id="KW-0963">Cytoplasm</keyword>
<keyword evidence="7" id="KW-1185">Reference proteome</keyword>
<feature type="coiled-coil region" evidence="5">
    <location>
        <begin position="212"/>
        <end position="239"/>
    </location>
</feature>
<dbReference type="PANTHER" id="PTHR44981:SF1">
    <property type="entry name" value="A-KINASE ANCHOR PROTEIN 9"/>
    <property type="match status" value="1"/>
</dbReference>
<gene>
    <name evidence="8" type="primary">LOC113838191</name>
</gene>
<dbReference type="GO" id="GO:0015459">
    <property type="term" value="F:potassium channel regulator activity"/>
    <property type="evidence" value="ECO:0007669"/>
    <property type="project" value="TreeGrafter"/>
</dbReference>
<organism evidence="7 8">
    <name type="scientific">Cricetulus griseus</name>
    <name type="common">Chinese hamster</name>
    <name type="synonym">Cricetulus barabensis griseus</name>
    <dbReference type="NCBI Taxonomy" id="10029"/>
    <lineage>
        <taxon>Eukaryota</taxon>
        <taxon>Metazoa</taxon>
        <taxon>Chordata</taxon>
        <taxon>Craniata</taxon>
        <taxon>Vertebrata</taxon>
        <taxon>Euteleostomi</taxon>
        <taxon>Mammalia</taxon>
        <taxon>Eutheria</taxon>
        <taxon>Euarchontoglires</taxon>
        <taxon>Glires</taxon>
        <taxon>Rodentia</taxon>
        <taxon>Myomorpha</taxon>
        <taxon>Muroidea</taxon>
        <taxon>Cricetidae</taxon>
        <taxon>Cricetinae</taxon>
        <taxon>Cricetulus</taxon>
    </lineage>
</organism>
<reference evidence="8" key="1">
    <citation type="submission" date="2025-08" db="UniProtKB">
        <authorList>
            <consortium name="RefSeq"/>
        </authorList>
    </citation>
    <scope>IDENTIFICATION</scope>
    <source>
        <strain evidence="8">17A/GY</strain>
        <tissue evidence="8">Liver</tissue>
    </source>
</reference>
<dbReference type="Proteomes" id="UP001108280">
    <property type="component" value="Unplaced"/>
</dbReference>
<evidence type="ECO:0000256" key="4">
    <source>
        <dbReference type="ARBA" id="ARBA00023212"/>
    </source>
</evidence>
<dbReference type="OrthoDB" id="9384169at2759"/>
<evidence type="ECO:0000256" key="5">
    <source>
        <dbReference type="SAM" id="Coils"/>
    </source>
</evidence>
<name>A0A9J7GLU4_CRIGR</name>
<evidence type="ECO:0000313" key="7">
    <source>
        <dbReference type="Proteomes" id="UP001108280"/>
    </source>
</evidence>
<dbReference type="GO" id="GO:0034237">
    <property type="term" value="F:protein kinase A regulatory subunit binding"/>
    <property type="evidence" value="ECO:0007669"/>
    <property type="project" value="TreeGrafter"/>
</dbReference>
<dbReference type="InterPro" id="IPR028745">
    <property type="entry name" value="AKAP9/Pericentrin"/>
</dbReference>
<dbReference type="GO" id="GO:0007165">
    <property type="term" value="P:signal transduction"/>
    <property type="evidence" value="ECO:0007669"/>
    <property type="project" value="InterPro"/>
</dbReference>
<dbReference type="GO" id="GO:0097060">
    <property type="term" value="C:synaptic membrane"/>
    <property type="evidence" value="ECO:0007669"/>
    <property type="project" value="TreeGrafter"/>
</dbReference>
<comment type="subcellular location">
    <subcellularLocation>
        <location evidence="1">Cytoplasm</location>
        <location evidence="1">Cytoskeleton</location>
        <location evidence="1">Microtubule organizing center</location>
        <location evidence="1">Centrosome</location>
    </subcellularLocation>
</comment>
<keyword evidence="4" id="KW-0206">Cytoskeleton</keyword>
<dbReference type="GO" id="GO:0005813">
    <property type="term" value="C:centrosome"/>
    <property type="evidence" value="ECO:0007669"/>
    <property type="project" value="UniProtKB-SubCell"/>
</dbReference>
<evidence type="ECO:0000256" key="1">
    <source>
        <dbReference type="ARBA" id="ARBA00004300"/>
    </source>
</evidence>